<evidence type="ECO:0000256" key="1">
    <source>
        <dbReference type="ARBA" id="ARBA00004651"/>
    </source>
</evidence>
<protein>
    <submittedName>
        <fullName evidence="9">ABC-type transport system permease protein (Probable substrate dipeptide/oligopeptide)</fullName>
    </submittedName>
</protein>
<feature type="transmembrane region" description="Helical" evidence="7">
    <location>
        <begin position="297"/>
        <end position="320"/>
    </location>
</feature>
<feature type="transmembrane region" description="Helical" evidence="7">
    <location>
        <begin position="103"/>
        <end position="124"/>
    </location>
</feature>
<dbReference type="InterPro" id="IPR000515">
    <property type="entry name" value="MetI-like"/>
</dbReference>
<dbReference type="InterPro" id="IPR045621">
    <property type="entry name" value="BPD_transp_1_N"/>
</dbReference>
<feature type="transmembrane region" description="Helical" evidence="7">
    <location>
        <begin position="256"/>
        <end position="277"/>
    </location>
</feature>
<evidence type="ECO:0000313" key="10">
    <source>
        <dbReference type="Proteomes" id="UP000066737"/>
    </source>
</evidence>
<sequence>MGYLRFLAKRAVQGVFVVWAVVTVVFALRYITPGSPVDFIAPLDAGPDLRESIAESYGLDEPLYVQYGDYLWDLAHLDMGQSYARGTSVGAEVVGALPVSLELALAATVVAIVISIPLGVVSAVNHHQPSDYVATTLSLVGISTPNFWLGVMLVLLLAVQFNVFPTSGLGEMNGETVLFADAVRHLLQGETAWMVEWLAHITLPAVTLGTYFTALVTRLTRSGMLEELGESYVTALRAKGLPESLVRYRHVLKNTLIPIITVLGLQLGTLIGGAVITERVFDLPGLGSLLIEAINQQQWMILQGCLIVISAGFVVVNTVVDALYAYVSPEVAVE</sequence>
<dbReference type="GO" id="GO:0055085">
    <property type="term" value="P:transmembrane transport"/>
    <property type="evidence" value="ECO:0007669"/>
    <property type="project" value="InterPro"/>
</dbReference>
<dbReference type="GeneID" id="91108775"/>
<dbReference type="CDD" id="cd06261">
    <property type="entry name" value="TM_PBP2"/>
    <property type="match status" value="1"/>
</dbReference>
<dbReference type="KEGG" id="hhb:Hhub_1305"/>
<dbReference type="EMBL" id="LN831302">
    <property type="protein sequence ID" value="CQH47256.1"/>
    <property type="molecule type" value="Genomic_DNA"/>
</dbReference>
<dbReference type="Proteomes" id="UP000066737">
    <property type="component" value="Chromosome I"/>
</dbReference>
<gene>
    <name evidence="9" type="primary">dppB2</name>
    <name evidence="9" type="ORF">HHUB_1305</name>
</gene>
<keyword evidence="5 7" id="KW-1133">Transmembrane helix</keyword>
<evidence type="ECO:0000256" key="4">
    <source>
        <dbReference type="ARBA" id="ARBA00022692"/>
    </source>
</evidence>
<dbReference type="PANTHER" id="PTHR43163">
    <property type="entry name" value="DIPEPTIDE TRANSPORT SYSTEM PERMEASE PROTEIN DPPB-RELATED"/>
    <property type="match status" value="1"/>
</dbReference>
<evidence type="ECO:0000256" key="6">
    <source>
        <dbReference type="ARBA" id="ARBA00023136"/>
    </source>
</evidence>
<name>A0A0U5H246_9EURY</name>
<dbReference type="Gene3D" id="1.10.3720.10">
    <property type="entry name" value="MetI-like"/>
    <property type="match status" value="1"/>
</dbReference>
<evidence type="ECO:0000256" key="2">
    <source>
        <dbReference type="ARBA" id="ARBA00022448"/>
    </source>
</evidence>
<keyword evidence="4 7" id="KW-0812">Transmembrane</keyword>
<dbReference type="GO" id="GO:0005886">
    <property type="term" value="C:plasma membrane"/>
    <property type="evidence" value="ECO:0007669"/>
    <property type="project" value="UniProtKB-SubCell"/>
</dbReference>
<dbReference type="STRING" id="1407499.HHUB_1305"/>
<reference evidence="10" key="1">
    <citation type="journal article" date="2016" name="Environ. Microbiol.">
        <title>The complete genome of a viable archaeum isolated from 123-million-year-old rock salt.</title>
        <authorList>
            <person name="Jaakkola S.T."/>
            <person name="Pfeiffer F."/>
            <person name="Ravantti J.J."/>
            <person name="Guo Q."/>
            <person name="Liu Y."/>
            <person name="Chen X."/>
            <person name="Ma H."/>
            <person name="Yang C."/>
            <person name="Oksanen H.M."/>
            <person name="Bamford D.H."/>
        </authorList>
    </citation>
    <scope>NUCLEOTIDE SEQUENCE</scope>
    <source>
        <strain evidence="10">JI20-1</strain>
    </source>
</reference>
<dbReference type="Pfam" id="PF00528">
    <property type="entry name" value="BPD_transp_1"/>
    <property type="match status" value="1"/>
</dbReference>
<keyword evidence="6 7" id="KW-0472">Membrane</keyword>
<evidence type="ECO:0000256" key="7">
    <source>
        <dbReference type="RuleBase" id="RU363032"/>
    </source>
</evidence>
<feature type="transmembrane region" description="Helical" evidence="7">
    <location>
        <begin position="197"/>
        <end position="216"/>
    </location>
</feature>
<dbReference type="PROSITE" id="PS50928">
    <property type="entry name" value="ABC_TM1"/>
    <property type="match status" value="1"/>
</dbReference>
<dbReference type="RefSeq" id="WP_059055524.1">
    <property type="nucleotide sequence ID" value="NZ_CEML01000002.1"/>
</dbReference>
<dbReference type="PANTHER" id="PTHR43163:SF2">
    <property type="entry name" value="ABC TRANSPORTER PERMEASE PROTEIN"/>
    <property type="match status" value="1"/>
</dbReference>
<dbReference type="SUPFAM" id="SSF161098">
    <property type="entry name" value="MetI-like"/>
    <property type="match status" value="1"/>
</dbReference>
<keyword evidence="3" id="KW-1003">Cell membrane</keyword>
<dbReference type="InterPro" id="IPR035906">
    <property type="entry name" value="MetI-like_sf"/>
</dbReference>
<keyword evidence="10" id="KW-1185">Reference proteome</keyword>
<evidence type="ECO:0000259" key="8">
    <source>
        <dbReference type="PROSITE" id="PS50928"/>
    </source>
</evidence>
<feature type="transmembrane region" description="Helical" evidence="7">
    <location>
        <begin position="136"/>
        <end position="159"/>
    </location>
</feature>
<comment type="subcellular location">
    <subcellularLocation>
        <location evidence="1 7">Cell membrane</location>
        <topology evidence="1 7">Multi-pass membrane protein</topology>
    </subcellularLocation>
</comment>
<accession>A0A0U5H246</accession>
<keyword evidence="2 7" id="KW-0813">Transport</keyword>
<organism evidence="9 10">
    <name type="scientific">Halobacterium hubeiense</name>
    <dbReference type="NCBI Taxonomy" id="1407499"/>
    <lineage>
        <taxon>Archaea</taxon>
        <taxon>Methanobacteriati</taxon>
        <taxon>Methanobacteriota</taxon>
        <taxon>Stenosarchaea group</taxon>
        <taxon>Halobacteria</taxon>
        <taxon>Halobacteriales</taxon>
        <taxon>Halobacteriaceae</taxon>
        <taxon>Halobacterium</taxon>
    </lineage>
</organism>
<dbReference type="Pfam" id="PF19300">
    <property type="entry name" value="BPD_transp_1_N"/>
    <property type="match status" value="1"/>
</dbReference>
<evidence type="ECO:0000313" key="9">
    <source>
        <dbReference type="EMBL" id="CQH47256.1"/>
    </source>
</evidence>
<dbReference type="OrthoDB" id="44105at2157"/>
<evidence type="ECO:0000256" key="5">
    <source>
        <dbReference type="ARBA" id="ARBA00022989"/>
    </source>
</evidence>
<dbReference type="AlphaFoldDB" id="A0A0U5H246"/>
<evidence type="ECO:0000256" key="3">
    <source>
        <dbReference type="ARBA" id="ARBA00022475"/>
    </source>
</evidence>
<comment type="similarity">
    <text evidence="7">Belongs to the binding-protein-dependent transport system permease family.</text>
</comment>
<feature type="domain" description="ABC transmembrane type-1" evidence="8">
    <location>
        <begin position="97"/>
        <end position="324"/>
    </location>
</feature>
<feature type="transmembrane region" description="Helical" evidence="7">
    <location>
        <begin position="12"/>
        <end position="31"/>
    </location>
</feature>
<proteinExistence type="inferred from homology"/>